<dbReference type="Proteomes" id="UP000216101">
    <property type="component" value="Unassembled WGS sequence"/>
</dbReference>
<keyword evidence="1" id="KW-0732">Signal</keyword>
<evidence type="ECO:0000313" key="2">
    <source>
        <dbReference type="EMBL" id="OZY85893.1"/>
    </source>
</evidence>
<sequence>MINKIALVVLLGSSSFAYADMSQQELAVGKWTIAPEWQQRFSPECRSMTIEFTRDQKIIRTTGELEYSSQAEFTKVGDKIRIDEKLIDSNSKLSCGHKHAESVISHLNQSAYFSVSQDRLYYYRSDKEKSLVVFSRTK</sequence>
<evidence type="ECO:0000313" key="3">
    <source>
        <dbReference type="Proteomes" id="UP000216101"/>
    </source>
</evidence>
<comment type="caution">
    <text evidence="2">The sequence shown here is derived from an EMBL/GenBank/DDBJ whole genome shotgun (WGS) entry which is preliminary data.</text>
</comment>
<name>A0A266Q7N2_9GAMM</name>
<dbReference type="EMBL" id="NHNI01000001">
    <property type="protein sequence ID" value="OZY85893.1"/>
    <property type="molecule type" value="Genomic_DNA"/>
</dbReference>
<evidence type="ECO:0008006" key="4">
    <source>
        <dbReference type="Google" id="ProtNLM"/>
    </source>
</evidence>
<protein>
    <recommendedName>
        <fullName evidence="4">DUF306 domain-containing protein</fullName>
    </recommendedName>
</protein>
<proteinExistence type="predicted"/>
<evidence type="ECO:0000256" key="1">
    <source>
        <dbReference type="SAM" id="SignalP"/>
    </source>
</evidence>
<dbReference type="RefSeq" id="WP_094983696.1">
    <property type="nucleotide sequence ID" value="NZ_NHNI01000001.1"/>
</dbReference>
<reference evidence="3" key="1">
    <citation type="submission" date="2017-05" db="EMBL/GenBank/DDBJ databases">
        <authorList>
            <person name="Barney B.M."/>
        </authorList>
    </citation>
    <scope>NUCLEOTIDE SEQUENCE [LARGE SCALE GENOMIC DNA]</scope>
    <source>
        <strain evidence="3">PSBB022</strain>
    </source>
</reference>
<keyword evidence="3" id="KW-1185">Reference proteome</keyword>
<feature type="signal peptide" evidence="1">
    <location>
        <begin position="1"/>
        <end position="19"/>
    </location>
</feature>
<organism evidence="2 3">
    <name type="scientific">Cellvibrio mixtus</name>
    <dbReference type="NCBI Taxonomy" id="39650"/>
    <lineage>
        <taxon>Bacteria</taxon>
        <taxon>Pseudomonadati</taxon>
        <taxon>Pseudomonadota</taxon>
        <taxon>Gammaproteobacteria</taxon>
        <taxon>Cellvibrionales</taxon>
        <taxon>Cellvibrionaceae</taxon>
        <taxon>Cellvibrio</taxon>
    </lineage>
</organism>
<gene>
    <name evidence="2" type="ORF">CBP51_02325</name>
</gene>
<dbReference type="AlphaFoldDB" id="A0A266Q7N2"/>
<feature type="chain" id="PRO_5013193135" description="DUF306 domain-containing protein" evidence="1">
    <location>
        <begin position="20"/>
        <end position="138"/>
    </location>
</feature>
<accession>A0A266Q7N2</accession>